<sequence length="221" mass="23358">MKKATLGQVPTLAWISAQAFTQRRKGTGKWPALLAYPAHLFTALVMTVDGVLYQDSSEAIVVVKDQRRTSVKGIVVGAALVFMLFLPALPAITGDFRAFPGLLFTVIVVGALFASIFSILPNHGRGASEAALSKAVKAAANGRQAFTFSLLARSLEAQPGAGAKLLNEAVDELAGQGAVVGCIAANQELIPFYNRFGLQQIGQTQMMLNPAWDTAGRGAEK</sequence>
<keyword evidence="1" id="KW-1133">Transmembrane helix</keyword>
<reference evidence="2 3" key="1">
    <citation type="submission" date="2018-01" db="EMBL/GenBank/DDBJ databases">
        <title>Arthrobacter sp. nov., from glaciers in China.</title>
        <authorList>
            <person name="Liu Q."/>
            <person name="Xin Y.-H."/>
        </authorList>
    </citation>
    <scope>NUCLEOTIDE SEQUENCE [LARGE SCALE GENOMIC DNA]</scope>
    <source>
        <strain evidence="2 3">HLT2-12-2</strain>
    </source>
</reference>
<dbReference type="InterPro" id="IPR016181">
    <property type="entry name" value="Acyl_CoA_acyltransferase"/>
</dbReference>
<comment type="caution">
    <text evidence="2">The sequence shown here is derived from an EMBL/GenBank/DDBJ whole genome shotgun (WGS) entry which is preliminary data.</text>
</comment>
<dbReference type="Gene3D" id="3.40.630.30">
    <property type="match status" value="1"/>
</dbReference>
<evidence type="ECO:0008006" key="4">
    <source>
        <dbReference type="Google" id="ProtNLM"/>
    </source>
</evidence>
<gene>
    <name evidence="2" type="ORF">CVS27_15465</name>
</gene>
<protein>
    <recommendedName>
        <fullName evidence="4">N-acetyltransferase domain-containing protein</fullName>
    </recommendedName>
</protein>
<evidence type="ECO:0000313" key="2">
    <source>
        <dbReference type="EMBL" id="POH72517.1"/>
    </source>
</evidence>
<dbReference type="RefSeq" id="WP_103466740.1">
    <property type="nucleotide sequence ID" value="NZ_PPXC01000013.1"/>
</dbReference>
<evidence type="ECO:0000256" key="1">
    <source>
        <dbReference type="SAM" id="Phobius"/>
    </source>
</evidence>
<organism evidence="2 3">
    <name type="scientific">Arthrobacter glacialis</name>
    <dbReference type="NCBI Taxonomy" id="1664"/>
    <lineage>
        <taxon>Bacteria</taxon>
        <taxon>Bacillati</taxon>
        <taxon>Actinomycetota</taxon>
        <taxon>Actinomycetes</taxon>
        <taxon>Micrococcales</taxon>
        <taxon>Micrococcaceae</taxon>
        <taxon>Arthrobacter</taxon>
    </lineage>
</organism>
<dbReference type="AlphaFoldDB" id="A0A2S3ZUI9"/>
<keyword evidence="3" id="KW-1185">Reference proteome</keyword>
<proteinExistence type="predicted"/>
<dbReference type="Proteomes" id="UP000237061">
    <property type="component" value="Unassembled WGS sequence"/>
</dbReference>
<dbReference type="SUPFAM" id="SSF55729">
    <property type="entry name" value="Acyl-CoA N-acyltransferases (Nat)"/>
    <property type="match status" value="1"/>
</dbReference>
<evidence type="ECO:0000313" key="3">
    <source>
        <dbReference type="Proteomes" id="UP000237061"/>
    </source>
</evidence>
<feature type="transmembrane region" description="Helical" evidence="1">
    <location>
        <begin position="98"/>
        <end position="120"/>
    </location>
</feature>
<keyword evidence="1" id="KW-0472">Membrane</keyword>
<dbReference type="EMBL" id="PPXC01000013">
    <property type="protein sequence ID" value="POH72517.1"/>
    <property type="molecule type" value="Genomic_DNA"/>
</dbReference>
<name>A0A2S3ZUI9_ARTGL</name>
<keyword evidence="1" id="KW-0812">Transmembrane</keyword>
<accession>A0A2S3ZUI9</accession>
<feature type="transmembrane region" description="Helical" evidence="1">
    <location>
        <begin position="74"/>
        <end position="92"/>
    </location>
</feature>